<proteinExistence type="predicted"/>
<reference evidence="3" key="1">
    <citation type="journal article" date="2022" name="ISME J.">
        <title>Identification of active gaseous-alkane degraders at natural gas seeps.</title>
        <authorList>
            <person name="Farhan Ul Haque M."/>
            <person name="Hernandez M."/>
            <person name="Crombie A.T."/>
            <person name="Murrell J.C."/>
        </authorList>
    </citation>
    <scope>NUCLEOTIDE SEQUENCE</scope>
    <source>
        <strain evidence="3">PC2</strain>
    </source>
</reference>
<dbReference type="RefSeq" id="WP_243066584.1">
    <property type="nucleotide sequence ID" value="NZ_JAIVFK010000004.1"/>
</dbReference>
<protein>
    <submittedName>
        <fullName evidence="3">Uncharacterized protein</fullName>
    </submittedName>
</protein>
<name>A0ABS9Z4M5_9HYPH</name>
<dbReference type="EMBL" id="JAIVFP010000001">
    <property type="protein sequence ID" value="MCI4682583.1"/>
    <property type="molecule type" value="Genomic_DNA"/>
</dbReference>
<feature type="signal peptide" evidence="2">
    <location>
        <begin position="1"/>
        <end position="31"/>
    </location>
</feature>
<evidence type="ECO:0000256" key="1">
    <source>
        <dbReference type="SAM" id="MobiDB-lite"/>
    </source>
</evidence>
<accession>A0ABS9Z4M5</accession>
<evidence type="ECO:0000313" key="3">
    <source>
        <dbReference type="EMBL" id="MCI4682583.1"/>
    </source>
</evidence>
<organism evidence="3 4">
    <name type="scientific">Candidatus Rhodoblastus alkanivorans</name>
    <dbReference type="NCBI Taxonomy" id="2954117"/>
    <lineage>
        <taxon>Bacteria</taxon>
        <taxon>Pseudomonadati</taxon>
        <taxon>Pseudomonadota</taxon>
        <taxon>Alphaproteobacteria</taxon>
        <taxon>Hyphomicrobiales</taxon>
        <taxon>Rhodoblastaceae</taxon>
        <taxon>Rhodoblastus</taxon>
    </lineage>
</organism>
<evidence type="ECO:0000256" key="2">
    <source>
        <dbReference type="SAM" id="SignalP"/>
    </source>
</evidence>
<gene>
    <name evidence="3" type="ORF">K2U94_07375</name>
</gene>
<keyword evidence="4" id="KW-1185">Reference proteome</keyword>
<feature type="compositionally biased region" description="Pro residues" evidence="1">
    <location>
        <begin position="139"/>
        <end position="150"/>
    </location>
</feature>
<dbReference type="Proteomes" id="UP001139104">
    <property type="component" value="Unassembled WGS sequence"/>
</dbReference>
<feature type="chain" id="PRO_5046512181" evidence="2">
    <location>
        <begin position="32"/>
        <end position="150"/>
    </location>
</feature>
<sequence>MIKAIIASMRPFFLLGVFFLGFSALSGAARAQSCNEDLAALGKSRNTEIEALNAISKAHGNKLDPIAACPHLRKMKEIEAKMANYFAKNKDWCNIPDDFLANFKQNTERTAKIAEQACALAAKAKQMQESGGGAGLGNLPPPPKLPAGPL</sequence>
<evidence type="ECO:0000313" key="4">
    <source>
        <dbReference type="Proteomes" id="UP001139104"/>
    </source>
</evidence>
<keyword evidence="2" id="KW-0732">Signal</keyword>
<comment type="caution">
    <text evidence="3">The sequence shown here is derived from an EMBL/GenBank/DDBJ whole genome shotgun (WGS) entry which is preliminary data.</text>
</comment>
<feature type="region of interest" description="Disordered" evidence="1">
    <location>
        <begin position="129"/>
        <end position="150"/>
    </location>
</feature>